<gene>
    <name evidence="1" type="ORF">JTE90_029002</name>
</gene>
<dbReference type="Proteomes" id="UP000827092">
    <property type="component" value="Unassembled WGS sequence"/>
</dbReference>
<name>A0AAV6VGZ1_9ARAC</name>
<dbReference type="EMBL" id="JAFNEN010000075">
    <property type="protein sequence ID" value="KAG8196032.1"/>
    <property type="molecule type" value="Genomic_DNA"/>
</dbReference>
<proteinExistence type="predicted"/>
<sequence>MEEMDVEVRLPRRTKKQVNRSNYDCENIDSATYFKRTTYIPVLEDIVQDMEKRFTEEVMKCFSLNILIPAQFQEAGDVTKLSESQSPICEIYSSLMKKTKQSMQLQLLN</sequence>
<protein>
    <submittedName>
        <fullName evidence="1">Uncharacterized protein</fullName>
    </submittedName>
</protein>
<comment type="caution">
    <text evidence="1">The sequence shown here is derived from an EMBL/GenBank/DDBJ whole genome shotgun (WGS) entry which is preliminary data.</text>
</comment>
<reference evidence="1 2" key="1">
    <citation type="journal article" date="2022" name="Nat. Ecol. Evol.">
        <title>A masculinizing supergene underlies an exaggerated male reproductive morph in a spider.</title>
        <authorList>
            <person name="Hendrickx F."/>
            <person name="De Corte Z."/>
            <person name="Sonet G."/>
            <person name="Van Belleghem S.M."/>
            <person name="Kostlbacher S."/>
            <person name="Vangestel C."/>
        </authorList>
    </citation>
    <scope>NUCLEOTIDE SEQUENCE [LARGE SCALE GENOMIC DNA]</scope>
    <source>
        <strain evidence="1">W744_W776</strain>
    </source>
</reference>
<keyword evidence="2" id="KW-1185">Reference proteome</keyword>
<dbReference type="AlphaFoldDB" id="A0AAV6VGZ1"/>
<organism evidence="1 2">
    <name type="scientific">Oedothorax gibbosus</name>
    <dbReference type="NCBI Taxonomy" id="931172"/>
    <lineage>
        <taxon>Eukaryota</taxon>
        <taxon>Metazoa</taxon>
        <taxon>Ecdysozoa</taxon>
        <taxon>Arthropoda</taxon>
        <taxon>Chelicerata</taxon>
        <taxon>Arachnida</taxon>
        <taxon>Araneae</taxon>
        <taxon>Araneomorphae</taxon>
        <taxon>Entelegynae</taxon>
        <taxon>Araneoidea</taxon>
        <taxon>Linyphiidae</taxon>
        <taxon>Erigoninae</taxon>
        <taxon>Oedothorax</taxon>
    </lineage>
</organism>
<evidence type="ECO:0000313" key="1">
    <source>
        <dbReference type="EMBL" id="KAG8196032.1"/>
    </source>
</evidence>
<accession>A0AAV6VGZ1</accession>
<evidence type="ECO:0000313" key="2">
    <source>
        <dbReference type="Proteomes" id="UP000827092"/>
    </source>
</evidence>